<sequence>MTRDEQQITREFIGGNHRAFELLYNQYSDAVYANIRKMVRVPNLAEDILQDVFTALWTNRAKIDPAQSIANWLFVVSYHKSLTSLKKKLRENCIPADEIALAEIPEDPEFDEKYYGAQIHILNTAVENLPLHKQKVFRLYHFENKSFEEIAQELNLSVSSVKFYLKQSRSFIRKYVSDHFPQTVGLSLLLLVTIP</sequence>
<evidence type="ECO:0000259" key="5">
    <source>
        <dbReference type="Pfam" id="PF04542"/>
    </source>
</evidence>
<dbReference type="InterPro" id="IPR036388">
    <property type="entry name" value="WH-like_DNA-bd_sf"/>
</dbReference>
<dbReference type="SUPFAM" id="SSF88659">
    <property type="entry name" value="Sigma3 and sigma4 domains of RNA polymerase sigma factors"/>
    <property type="match status" value="1"/>
</dbReference>
<evidence type="ECO:0000256" key="1">
    <source>
        <dbReference type="ARBA" id="ARBA00010641"/>
    </source>
</evidence>
<feature type="domain" description="RNA polymerase sigma factor 70 region 4 type 2" evidence="6">
    <location>
        <begin position="121"/>
        <end position="170"/>
    </location>
</feature>
<feature type="domain" description="RNA polymerase sigma-70 region 2" evidence="5">
    <location>
        <begin position="23"/>
        <end position="88"/>
    </location>
</feature>
<keyword evidence="3" id="KW-0731">Sigma factor</keyword>
<comment type="similarity">
    <text evidence="1">Belongs to the sigma-70 factor family. ECF subfamily.</text>
</comment>
<keyword evidence="2" id="KW-0805">Transcription regulation</keyword>
<dbReference type="InterPro" id="IPR013324">
    <property type="entry name" value="RNA_pol_sigma_r3/r4-like"/>
</dbReference>
<accession>A0ABS3YLE4</accession>
<reference evidence="7 8" key="1">
    <citation type="submission" date="2021-03" db="EMBL/GenBank/DDBJ databases">
        <title>Assistant Professor.</title>
        <authorList>
            <person name="Huq M.A."/>
        </authorList>
    </citation>
    <scope>NUCLEOTIDE SEQUENCE [LARGE SCALE GENOMIC DNA]</scope>
    <source>
        <strain evidence="7 8">MAH-29</strain>
    </source>
</reference>
<dbReference type="RefSeq" id="WP_209136793.1">
    <property type="nucleotide sequence ID" value="NZ_JAGHKO010000001.1"/>
</dbReference>
<dbReference type="SUPFAM" id="SSF88946">
    <property type="entry name" value="Sigma2 domain of RNA polymerase sigma factors"/>
    <property type="match status" value="1"/>
</dbReference>
<dbReference type="Pfam" id="PF08281">
    <property type="entry name" value="Sigma70_r4_2"/>
    <property type="match status" value="1"/>
</dbReference>
<evidence type="ECO:0000256" key="3">
    <source>
        <dbReference type="ARBA" id="ARBA00023082"/>
    </source>
</evidence>
<dbReference type="Pfam" id="PF04542">
    <property type="entry name" value="Sigma70_r2"/>
    <property type="match status" value="1"/>
</dbReference>
<name>A0ABS3YLE4_9BACT</name>
<evidence type="ECO:0000256" key="4">
    <source>
        <dbReference type="ARBA" id="ARBA00023163"/>
    </source>
</evidence>
<evidence type="ECO:0000256" key="2">
    <source>
        <dbReference type="ARBA" id="ARBA00023015"/>
    </source>
</evidence>
<dbReference type="InterPro" id="IPR013325">
    <property type="entry name" value="RNA_pol_sigma_r2"/>
</dbReference>
<dbReference type="PANTHER" id="PTHR43133">
    <property type="entry name" value="RNA POLYMERASE ECF-TYPE SIGMA FACTO"/>
    <property type="match status" value="1"/>
</dbReference>
<dbReference type="InterPro" id="IPR014284">
    <property type="entry name" value="RNA_pol_sigma-70_dom"/>
</dbReference>
<dbReference type="InterPro" id="IPR013249">
    <property type="entry name" value="RNA_pol_sigma70_r4_t2"/>
</dbReference>
<keyword evidence="4" id="KW-0804">Transcription</keyword>
<comment type="caution">
    <text evidence="7">The sequence shown here is derived from an EMBL/GenBank/DDBJ whole genome shotgun (WGS) entry which is preliminary data.</text>
</comment>
<dbReference type="InterPro" id="IPR039425">
    <property type="entry name" value="RNA_pol_sigma-70-like"/>
</dbReference>
<evidence type="ECO:0000313" key="8">
    <source>
        <dbReference type="Proteomes" id="UP000677244"/>
    </source>
</evidence>
<dbReference type="InterPro" id="IPR007627">
    <property type="entry name" value="RNA_pol_sigma70_r2"/>
</dbReference>
<dbReference type="CDD" id="cd06171">
    <property type="entry name" value="Sigma70_r4"/>
    <property type="match status" value="1"/>
</dbReference>
<evidence type="ECO:0000313" key="7">
    <source>
        <dbReference type="EMBL" id="MBO9198709.1"/>
    </source>
</evidence>
<evidence type="ECO:0000259" key="6">
    <source>
        <dbReference type="Pfam" id="PF08281"/>
    </source>
</evidence>
<keyword evidence="8" id="KW-1185">Reference proteome</keyword>
<organism evidence="7 8">
    <name type="scientific">Niastella soli</name>
    <dbReference type="NCBI Taxonomy" id="2821487"/>
    <lineage>
        <taxon>Bacteria</taxon>
        <taxon>Pseudomonadati</taxon>
        <taxon>Bacteroidota</taxon>
        <taxon>Chitinophagia</taxon>
        <taxon>Chitinophagales</taxon>
        <taxon>Chitinophagaceae</taxon>
        <taxon>Niastella</taxon>
    </lineage>
</organism>
<dbReference type="NCBIfam" id="TIGR02937">
    <property type="entry name" value="sigma70-ECF"/>
    <property type="match status" value="1"/>
</dbReference>
<proteinExistence type="inferred from homology"/>
<dbReference type="PANTHER" id="PTHR43133:SF46">
    <property type="entry name" value="RNA POLYMERASE SIGMA-70 FACTOR ECF SUBFAMILY"/>
    <property type="match status" value="1"/>
</dbReference>
<gene>
    <name evidence="7" type="ORF">J7I42_00450</name>
</gene>
<dbReference type="Gene3D" id="1.10.1740.10">
    <property type="match status" value="1"/>
</dbReference>
<dbReference type="Proteomes" id="UP000677244">
    <property type="component" value="Unassembled WGS sequence"/>
</dbReference>
<protein>
    <submittedName>
        <fullName evidence="7">Sigma-70 family RNA polymerase sigma factor</fullName>
    </submittedName>
</protein>
<dbReference type="EMBL" id="JAGHKO010000001">
    <property type="protein sequence ID" value="MBO9198709.1"/>
    <property type="molecule type" value="Genomic_DNA"/>
</dbReference>
<dbReference type="Gene3D" id="1.10.10.10">
    <property type="entry name" value="Winged helix-like DNA-binding domain superfamily/Winged helix DNA-binding domain"/>
    <property type="match status" value="1"/>
</dbReference>